<dbReference type="InterPro" id="IPR037523">
    <property type="entry name" value="VOC_core"/>
</dbReference>
<dbReference type="PANTHER" id="PTHR34109">
    <property type="entry name" value="BNAUNNG04460D PROTEIN-RELATED"/>
    <property type="match status" value="1"/>
</dbReference>
<evidence type="ECO:0000259" key="1">
    <source>
        <dbReference type="PROSITE" id="PS51819"/>
    </source>
</evidence>
<dbReference type="CDD" id="cd07246">
    <property type="entry name" value="VOC_like"/>
    <property type="match status" value="1"/>
</dbReference>
<protein>
    <recommendedName>
        <fullName evidence="1">VOC domain-containing protein</fullName>
    </recommendedName>
</protein>
<name>A0A8T2V3C9_CERRI</name>
<dbReference type="Gene3D" id="3.10.180.10">
    <property type="entry name" value="2,3-Dihydroxybiphenyl 1,2-Dioxygenase, domain 1"/>
    <property type="match status" value="1"/>
</dbReference>
<reference evidence="2" key="1">
    <citation type="submission" date="2021-08" db="EMBL/GenBank/DDBJ databases">
        <title>WGS assembly of Ceratopteris richardii.</title>
        <authorList>
            <person name="Marchant D.B."/>
            <person name="Chen G."/>
            <person name="Jenkins J."/>
            <person name="Shu S."/>
            <person name="Leebens-Mack J."/>
            <person name="Grimwood J."/>
            <person name="Schmutz J."/>
            <person name="Soltis P."/>
            <person name="Soltis D."/>
            <person name="Chen Z.-H."/>
        </authorList>
    </citation>
    <scope>NUCLEOTIDE SEQUENCE</scope>
    <source>
        <strain evidence="2">Whitten #5841</strain>
        <tissue evidence="2">Leaf</tissue>
    </source>
</reference>
<dbReference type="InterPro" id="IPR054576">
    <property type="entry name" value="At5g48480-like_N"/>
</dbReference>
<dbReference type="Proteomes" id="UP000825935">
    <property type="component" value="Chromosome 2"/>
</dbReference>
<organism evidence="2 3">
    <name type="scientific">Ceratopteris richardii</name>
    <name type="common">Triangle waterfern</name>
    <dbReference type="NCBI Taxonomy" id="49495"/>
    <lineage>
        <taxon>Eukaryota</taxon>
        <taxon>Viridiplantae</taxon>
        <taxon>Streptophyta</taxon>
        <taxon>Embryophyta</taxon>
        <taxon>Tracheophyta</taxon>
        <taxon>Polypodiopsida</taxon>
        <taxon>Polypodiidae</taxon>
        <taxon>Polypodiales</taxon>
        <taxon>Pteridineae</taxon>
        <taxon>Pteridaceae</taxon>
        <taxon>Parkerioideae</taxon>
        <taxon>Ceratopteris</taxon>
    </lineage>
</organism>
<evidence type="ECO:0000313" key="2">
    <source>
        <dbReference type="EMBL" id="KAH7442947.1"/>
    </source>
</evidence>
<dbReference type="InterPro" id="IPR054575">
    <property type="entry name" value="At5g48480-like_C"/>
</dbReference>
<dbReference type="SUPFAM" id="SSF54593">
    <property type="entry name" value="Glyoxalase/Bleomycin resistance protein/Dihydroxybiphenyl dioxygenase"/>
    <property type="match status" value="1"/>
</dbReference>
<dbReference type="OrthoDB" id="2013034at2759"/>
<accession>A0A8T2V3C9</accession>
<dbReference type="EMBL" id="CM035407">
    <property type="protein sequence ID" value="KAH7442947.1"/>
    <property type="molecule type" value="Genomic_DNA"/>
</dbReference>
<dbReference type="PROSITE" id="PS51819">
    <property type="entry name" value="VOC"/>
    <property type="match status" value="1"/>
</dbReference>
<comment type="caution">
    <text evidence="2">The sequence shown here is derived from an EMBL/GenBank/DDBJ whole genome shotgun (WGS) entry which is preliminary data.</text>
</comment>
<dbReference type="Pfam" id="PF22656">
    <property type="entry name" value="At5g48480-like_N"/>
    <property type="match status" value="1"/>
</dbReference>
<dbReference type="Pfam" id="PF22650">
    <property type="entry name" value="At5g48480-like_C"/>
    <property type="match status" value="1"/>
</dbReference>
<dbReference type="PANTHER" id="PTHR34109:SF1">
    <property type="entry name" value="VOC DOMAIN-CONTAINING PROTEIN"/>
    <property type="match status" value="1"/>
</dbReference>
<evidence type="ECO:0000313" key="3">
    <source>
        <dbReference type="Proteomes" id="UP000825935"/>
    </source>
</evidence>
<keyword evidence="3" id="KW-1185">Reference proteome</keyword>
<gene>
    <name evidence="2" type="ORF">KP509_02G009300</name>
</gene>
<dbReference type="AlphaFoldDB" id="A0A8T2V3C9"/>
<feature type="domain" description="VOC" evidence="1">
    <location>
        <begin position="20"/>
        <end position="151"/>
    </location>
</feature>
<dbReference type="InterPro" id="IPR029068">
    <property type="entry name" value="Glyas_Bleomycin-R_OHBP_Dase"/>
</dbReference>
<proteinExistence type="predicted"/>
<sequence>MGEQEQTNNGKQASCVYKVCIPQLVIEAPRAADAISFYKRAFGAEEVAKTLHKRKAGQELPLILHAHLKFGSAEIMLCDEVEESGPNVQSPNALKGTTAIMHVVTNDVDAAFAKALEAGAKETEPVADQPWGVRYGKVVDPFGFSWSFGTPFKELHAEETPAA</sequence>
<dbReference type="OMA" id="PFGHVWT"/>